<feature type="transmembrane region" description="Helical" evidence="2">
    <location>
        <begin position="28"/>
        <end position="50"/>
    </location>
</feature>
<keyword evidence="2" id="KW-0472">Membrane</keyword>
<dbReference type="AlphaFoldDB" id="A0A7Y9E137"/>
<keyword evidence="2" id="KW-1133">Transmembrane helix</keyword>
<protein>
    <submittedName>
        <fullName evidence="3">Uncharacterized protein</fullName>
    </submittedName>
</protein>
<evidence type="ECO:0000313" key="4">
    <source>
        <dbReference type="Proteomes" id="UP000535890"/>
    </source>
</evidence>
<keyword evidence="4" id="KW-1185">Reference proteome</keyword>
<dbReference type="RefSeq" id="WP_179796637.1">
    <property type="nucleotide sequence ID" value="NZ_BAABHP010000001.1"/>
</dbReference>
<evidence type="ECO:0000313" key="3">
    <source>
        <dbReference type="EMBL" id="NYD39304.1"/>
    </source>
</evidence>
<gene>
    <name evidence="3" type="ORF">BJ983_005406</name>
</gene>
<feature type="region of interest" description="Disordered" evidence="1">
    <location>
        <begin position="1"/>
        <end position="26"/>
    </location>
</feature>
<reference evidence="3 4" key="1">
    <citation type="submission" date="2020-07" db="EMBL/GenBank/DDBJ databases">
        <title>Sequencing the genomes of 1000 actinobacteria strains.</title>
        <authorList>
            <person name="Klenk H.-P."/>
        </authorList>
    </citation>
    <scope>NUCLEOTIDE SEQUENCE [LARGE SCALE GENOMIC DNA]</scope>
    <source>
        <strain evidence="3 4">DSM 45772</strain>
    </source>
</reference>
<organism evidence="3 4">
    <name type="scientific">Actinomycetospora corticicola</name>
    <dbReference type="NCBI Taxonomy" id="663602"/>
    <lineage>
        <taxon>Bacteria</taxon>
        <taxon>Bacillati</taxon>
        <taxon>Actinomycetota</taxon>
        <taxon>Actinomycetes</taxon>
        <taxon>Pseudonocardiales</taxon>
        <taxon>Pseudonocardiaceae</taxon>
        <taxon>Actinomycetospora</taxon>
    </lineage>
</organism>
<name>A0A7Y9E137_9PSEU</name>
<evidence type="ECO:0000256" key="2">
    <source>
        <dbReference type="SAM" id="Phobius"/>
    </source>
</evidence>
<keyword evidence="2" id="KW-0812">Transmembrane</keyword>
<dbReference type="Proteomes" id="UP000535890">
    <property type="component" value="Unassembled WGS sequence"/>
</dbReference>
<proteinExistence type="predicted"/>
<evidence type="ECO:0000256" key="1">
    <source>
        <dbReference type="SAM" id="MobiDB-lite"/>
    </source>
</evidence>
<sequence length="75" mass="7480">MSSDDRPDTPFEKRPTTDEKTPGGRSRIPVGAILGGFLAVLVILAAVLFLGASCSAGGGNGQTTGTVLLLPVGGP</sequence>
<feature type="compositionally biased region" description="Basic and acidic residues" evidence="1">
    <location>
        <begin position="1"/>
        <end position="22"/>
    </location>
</feature>
<accession>A0A7Y9E137</accession>
<comment type="caution">
    <text evidence="3">The sequence shown here is derived from an EMBL/GenBank/DDBJ whole genome shotgun (WGS) entry which is preliminary data.</text>
</comment>
<dbReference type="EMBL" id="JACCBN010000001">
    <property type="protein sequence ID" value="NYD39304.1"/>
    <property type="molecule type" value="Genomic_DNA"/>
</dbReference>